<evidence type="ECO:0000256" key="1">
    <source>
        <dbReference type="SAM" id="SignalP"/>
    </source>
</evidence>
<sequence length="85" mass="9321">MKCFSCVERKTTHFTNSLSLMLLLSMSSATVMLQPCERHCVRPCASADNVSSGQQAKKVFLPPTIGMLGRGAPYKNVDNAFNESH</sequence>
<name>A0A2M4B5J5_9DIPT</name>
<feature type="chain" id="PRO_5014986216" evidence="1">
    <location>
        <begin position="34"/>
        <end position="85"/>
    </location>
</feature>
<evidence type="ECO:0000313" key="2">
    <source>
        <dbReference type="EMBL" id="MBW48329.1"/>
    </source>
</evidence>
<accession>A0A2M4B5J5</accession>
<dbReference type="EMBL" id="GGFK01015008">
    <property type="protein sequence ID" value="MBW48329.1"/>
    <property type="molecule type" value="Transcribed_RNA"/>
</dbReference>
<proteinExistence type="predicted"/>
<feature type="signal peptide" evidence="1">
    <location>
        <begin position="1"/>
        <end position="33"/>
    </location>
</feature>
<protein>
    <submittedName>
        <fullName evidence="2">Putative secreted protein</fullName>
    </submittedName>
</protein>
<keyword evidence="1" id="KW-0732">Signal</keyword>
<dbReference type="AlphaFoldDB" id="A0A2M4B5J5"/>
<reference evidence="2" key="1">
    <citation type="submission" date="2018-01" db="EMBL/GenBank/DDBJ databases">
        <title>An insight into the sialome of Amazonian anophelines.</title>
        <authorList>
            <person name="Ribeiro J.M."/>
            <person name="Scarpassa V."/>
            <person name="Calvo E."/>
        </authorList>
    </citation>
    <scope>NUCLEOTIDE SEQUENCE</scope>
    <source>
        <tissue evidence="2">Salivary glands</tissue>
    </source>
</reference>
<organism evidence="2">
    <name type="scientific">Anopheles triannulatus</name>
    <dbReference type="NCBI Taxonomy" id="58253"/>
    <lineage>
        <taxon>Eukaryota</taxon>
        <taxon>Metazoa</taxon>
        <taxon>Ecdysozoa</taxon>
        <taxon>Arthropoda</taxon>
        <taxon>Hexapoda</taxon>
        <taxon>Insecta</taxon>
        <taxon>Pterygota</taxon>
        <taxon>Neoptera</taxon>
        <taxon>Endopterygota</taxon>
        <taxon>Diptera</taxon>
        <taxon>Nematocera</taxon>
        <taxon>Culicoidea</taxon>
        <taxon>Culicidae</taxon>
        <taxon>Anophelinae</taxon>
        <taxon>Anopheles</taxon>
    </lineage>
</organism>